<name>A0A9P0MWU8_NEZVI</name>
<organism evidence="1 2">
    <name type="scientific">Nezara viridula</name>
    <name type="common">Southern green stink bug</name>
    <name type="synonym">Cimex viridulus</name>
    <dbReference type="NCBI Taxonomy" id="85310"/>
    <lineage>
        <taxon>Eukaryota</taxon>
        <taxon>Metazoa</taxon>
        <taxon>Ecdysozoa</taxon>
        <taxon>Arthropoda</taxon>
        <taxon>Hexapoda</taxon>
        <taxon>Insecta</taxon>
        <taxon>Pterygota</taxon>
        <taxon>Neoptera</taxon>
        <taxon>Paraneoptera</taxon>
        <taxon>Hemiptera</taxon>
        <taxon>Heteroptera</taxon>
        <taxon>Panheteroptera</taxon>
        <taxon>Pentatomomorpha</taxon>
        <taxon>Pentatomoidea</taxon>
        <taxon>Pentatomidae</taxon>
        <taxon>Pentatominae</taxon>
        <taxon>Nezara</taxon>
    </lineage>
</organism>
<keyword evidence="2" id="KW-1185">Reference proteome</keyword>
<dbReference type="Proteomes" id="UP001152798">
    <property type="component" value="Chromosome 6"/>
</dbReference>
<dbReference type="AlphaFoldDB" id="A0A9P0MWU8"/>
<accession>A0A9P0MWU8</accession>
<sequence>MTRFRRFIIDSRYPDIDLLVSVGVSLASFDREITVNFKTRKKKVFIQRIGASSKRTTIAPSGEISLWLPVKPMRPSRVVLLILGFIVVTRCHPHEGRIYFPDEVKPVEEEGIFDRALFVVPVKACPPGHRRIRGQCRLVFSS</sequence>
<dbReference type="EMBL" id="OV725082">
    <property type="protein sequence ID" value="CAH1405387.1"/>
    <property type="molecule type" value="Genomic_DNA"/>
</dbReference>
<gene>
    <name evidence="1" type="ORF">NEZAVI_LOCUS13613</name>
</gene>
<evidence type="ECO:0000313" key="1">
    <source>
        <dbReference type="EMBL" id="CAH1405387.1"/>
    </source>
</evidence>
<dbReference type="OrthoDB" id="10474873at2759"/>
<protein>
    <submittedName>
        <fullName evidence="1">Uncharacterized protein</fullName>
    </submittedName>
</protein>
<proteinExistence type="predicted"/>
<evidence type="ECO:0000313" key="2">
    <source>
        <dbReference type="Proteomes" id="UP001152798"/>
    </source>
</evidence>
<reference evidence="1" key="1">
    <citation type="submission" date="2022-01" db="EMBL/GenBank/DDBJ databases">
        <authorList>
            <person name="King R."/>
        </authorList>
    </citation>
    <scope>NUCLEOTIDE SEQUENCE</scope>
</reference>